<feature type="transmembrane region" description="Helical" evidence="6">
    <location>
        <begin position="357"/>
        <end position="377"/>
    </location>
</feature>
<accession>A0A5B8J3N2</accession>
<feature type="domain" description="ABC3 transporter permease C-terminal" evidence="7">
    <location>
        <begin position="724"/>
        <end position="833"/>
    </location>
</feature>
<evidence type="ECO:0000256" key="4">
    <source>
        <dbReference type="ARBA" id="ARBA00022989"/>
    </source>
</evidence>
<gene>
    <name evidence="8" type="ORF">FPZ52_16570</name>
</gene>
<organism evidence="8 9">
    <name type="scientific">Qingshengfaniella alkalisoli</name>
    <dbReference type="NCBI Taxonomy" id="2599296"/>
    <lineage>
        <taxon>Bacteria</taxon>
        <taxon>Pseudomonadati</taxon>
        <taxon>Pseudomonadota</taxon>
        <taxon>Alphaproteobacteria</taxon>
        <taxon>Rhodobacterales</taxon>
        <taxon>Paracoccaceae</taxon>
        <taxon>Qingshengfaniella</taxon>
    </lineage>
</organism>
<dbReference type="PANTHER" id="PTHR30287">
    <property type="entry name" value="MEMBRANE COMPONENT OF PREDICTED ABC SUPERFAMILY METABOLITE UPTAKE TRANSPORTER"/>
    <property type="match status" value="1"/>
</dbReference>
<evidence type="ECO:0000313" key="8">
    <source>
        <dbReference type="EMBL" id="QDY71318.1"/>
    </source>
</evidence>
<reference evidence="8 9" key="1">
    <citation type="submission" date="2019-07" db="EMBL/GenBank/DDBJ databases">
        <title>Litoreibacter alkalisoli sp. nov., isolated from saline-alkaline soil.</title>
        <authorList>
            <person name="Wang S."/>
            <person name="Xu L."/>
            <person name="Xing Y.-T."/>
            <person name="Sun J.-Q."/>
        </authorList>
    </citation>
    <scope>NUCLEOTIDE SEQUENCE [LARGE SCALE GENOMIC DNA]</scope>
    <source>
        <strain evidence="8 9">LN3S51</strain>
        <plasmid evidence="8 9">unnamed4</plasmid>
    </source>
</reference>
<comment type="subcellular location">
    <subcellularLocation>
        <location evidence="1">Cell membrane</location>
        <topology evidence="1">Multi-pass membrane protein</topology>
    </subcellularLocation>
</comment>
<dbReference type="PANTHER" id="PTHR30287:SF1">
    <property type="entry name" value="INNER MEMBRANE PROTEIN"/>
    <property type="match status" value="1"/>
</dbReference>
<dbReference type="Proteomes" id="UP000318483">
    <property type="component" value="Plasmid unnamed4"/>
</dbReference>
<geneLocation type="plasmid" evidence="8 9">
    <name>unnamed4</name>
</geneLocation>
<evidence type="ECO:0000256" key="3">
    <source>
        <dbReference type="ARBA" id="ARBA00022692"/>
    </source>
</evidence>
<evidence type="ECO:0000256" key="5">
    <source>
        <dbReference type="ARBA" id="ARBA00023136"/>
    </source>
</evidence>
<keyword evidence="3 6" id="KW-0812">Transmembrane</keyword>
<dbReference type="OrthoDB" id="9775544at2"/>
<evidence type="ECO:0000313" key="9">
    <source>
        <dbReference type="Proteomes" id="UP000318483"/>
    </source>
</evidence>
<evidence type="ECO:0000259" key="7">
    <source>
        <dbReference type="Pfam" id="PF02687"/>
    </source>
</evidence>
<protein>
    <submittedName>
        <fullName evidence="8">FtsX-like permease family protein</fullName>
    </submittedName>
</protein>
<keyword evidence="5 6" id="KW-0472">Membrane</keyword>
<keyword evidence="8" id="KW-0614">Plasmid</keyword>
<proteinExistence type="predicted"/>
<name>A0A5B8J3N2_9RHOB</name>
<dbReference type="EMBL" id="CP042265">
    <property type="protein sequence ID" value="QDY71318.1"/>
    <property type="molecule type" value="Genomic_DNA"/>
</dbReference>
<feature type="transmembrane region" description="Helical" evidence="6">
    <location>
        <begin position="773"/>
        <end position="797"/>
    </location>
</feature>
<evidence type="ECO:0000256" key="2">
    <source>
        <dbReference type="ARBA" id="ARBA00022475"/>
    </source>
</evidence>
<dbReference type="AlphaFoldDB" id="A0A5B8J3N2"/>
<evidence type="ECO:0000256" key="1">
    <source>
        <dbReference type="ARBA" id="ARBA00004651"/>
    </source>
</evidence>
<sequence>MKPMVAARIAARELRGGRTGVRIFVLCLMLGVAAIAAVGTLRAAIEAGLVREGAALLGGDAEMEFTYRFANDAERDWMDMKADRVSEIADFRSLAVAGSGEDAQRGLTQVKAVDTAYPLAGSVVLDPPMPLADALRGVDGTPGAVMHTALIDRMGLGIGETFRLGTQDFVLSAELVLEPDAGSAGFSLGPRAIVYLDDLSQSGLLSPGTLFESKYRLDLPPDADLAELEAQAEGLFREGGFRWRDSRDGAPGIRDFVERTSAFLVLVGLAGLAVGGVGISASVRAYLDGKIATIATLKTLGAERRTIFAVYLLQIAVLTLVGTALGLVLGAGLPLLLSPVLEARLPVPAEFTIFPVPLLKAAAFGVLTAAIFALWPLARTDHIRPADLFRDAVNDRLVWPRPIFLGCLVALVAVLVTLVIFTSRTETLAAWTLISLAGAMLVLSIAAMGVRRAALWLSARAVLRGRPVLRTAFAAIAGPGEGAGPAMISLGLGLSVLAAVGQINANLRYAIEGELPDIAPSYFFVDIQPDQIDGYLQRVEGDAGVAKVETAPMLRGVITQINGRPAVDVAGPHWVLRGDRGVTYSDMPPDDTVVTAGEWWPADYDGPPQISFAADEATEMGLVLGDSLTVNILGREITGEITSFREVDFSTAGIGFILSMNPSALRGAPHSFISTVYADREAEAAILRDVADTYPNVTGIRVRDAIENVSGLLGGLATVISYGAGVTLLTGFVVLIGSALAGERSRTYEAAILKTIGATRGQILTSFALRSSVLGIAAGALAFAAGSASAWAVITYIMDVEYVLFMAPSVGIVMGGLLLTLGAGLAFAWRPLSARPAKILRARE</sequence>
<feature type="transmembrane region" description="Helical" evidence="6">
    <location>
        <begin position="428"/>
        <end position="450"/>
    </location>
</feature>
<evidence type="ECO:0000256" key="6">
    <source>
        <dbReference type="SAM" id="Phobius"/>
    </source>
</evidence>
<feature type="transmembrane region" description="Helical" evidence="6">
    <location>
        <begin position="263"/>
        <end position="287"/>
    </location>
</feature>
<dbReference type="KEGG" id="lit:FPZ52_16570"/>
<feature type="transmembrane region" description="Helical" evidence="6">
    <location>
        <begin position="803"/>
        <end position="829"/>
    </location>
</feature>
<feature type="transmembrane region" description="Helical" evidence="6">
    <location>
        <begin position="21"/>
        <end position="41"/>
    </location>
</feature>
<feature type="transmembrane region" description="Helical" evidence="6">
    <location>
        <begin position="398"/>
        <end position="422"/>
    </location>
</feature>
<dbReference type="InterPro" id="IPR038766">
    <property type="entry name" value="Membrane_comp_ABC_pdt"/>
</dbReference>
<dbReference type="InterPro" id="IPR003838">
    <property type="entry name" value="ABC3_permease_C"/>
</dbReference>
<keyword evidence="9" id="KW-1185">Reference proteome</keyword>
<feature type="transmembrane region" description="Helical" evidence="6">
    <location>
        <begin position="308"/>
        <end position="337"/>
    </location>
</feature>
<dbReference type="GO" id="GO:0005886">
    <property type="term" value="C:plasma membrane"/>
    <property type="evidence" value="ECO:0007669"/>
    <property type="project" value="UniProtKB-SubCell"/>
</dbReference>
<dbReference type="Pfam" id="PF02687">
    <property type="entry name" value="FtsX"/>
    <property type="match status" value="2"/>
</dbReference>
<feature type="domain" description="ABC3 transporter permease C-terminal" evidence="7">
    <location>
        <begin position="267"/>
        <end position="379"/>
    </location>
</feature>
<keyword evidence="2" id="KW-1003">Cell membrane</keyword>
<dbReference type="RefSeq" id="WP_146366734.1">
    <property type="nucleotide sequence ID" value="NZ_CP042265.1"/>
</dbReference>
<keyword evidence="4 6" id="KW-1133">Transmembrane helix</keyword>